<keyword evidence="15" id="KW-1185">Reference proteome</keyword>
<dbReference type="GO" id="GO:0005886">
    <property type="term" value="C:plasma membrane"/>
    <property type="evidence" value="ECO:0007669"/>
    <property type="project" value="TreeGrafter"/>
</dbReference>
<dbReference type="InterPro" id="IPR014292">
    <property type="entry name" value="Acyl_transf_WS/DGAT"/>
</dbReference>
<dbReference type="GO" id="GO:0006071">
    <property type="term" value="P:glycerol metabolic process"/>
    <property type="evidence" value="ECO:0007669"/>
    <property type="project" value="UniProtKB-KW"/>
</dbReference>
<dbReference type="GO" id="GO:0051701">
    <property type="term" value="P:biological process involved in interaction with host"/>
    <property type="evidence" value="ECO:0007669"/>
    <property type="project" value="TreeGrafter"/>
</dbReference>
<keyword evidence="8 11" id="KW-0443">Lipid metabolism</keyword>
<evidence type="ECO:0000256" key="7">
    <source>
        <dbReference type="ARBA" id="ARBA00022798"/>
    </source>
</evidence>
<evidence type="ECO:0000256" key="9">
    <source>
        <dbReference type="ARBA" id="ARBA00023315"/>
    </source>
</evidence>
<dbReference type="SUPFAM" id="SSF52777">
    <property type="entry name" value="CoA-dependent acyltransferases"/>
    <property type="match status" value="1"/>
</dbReference>
<dbReference type="InterPro" id="IPR045034">
    <property type="entry name" value="O-acyltransferase_WSD1-like"/>
</dbReference>
<evidence type="ECO:0000313" key="14">
    <source>
        <dbReference type="EMBL" id="ORV68130.1"/>
    </source>
</evidence>
<dbReference type="Pfam" id="PF06974">
    <property type="entry name" value="WS_DGAT_C"/>
    <property type="match status" value="1"/>
</dbReference>
<dbReference type="InterPro" id="IPR023213">
    <property type="entry name" value="CAT-like_dom_sf"/>
</dbReference>
<organism evidence="14 15">
    <name type="scientific">Mycobacterium gastri</name>
    <dbReference type="NCBI Taxonomy" id="1777"/>
    <lineage>
        <taxon>Bacteria</taxon>
        <taxon>Bacillati</taxon>
        <taxon>Actinomycetota</taxon>
        <taxon>Actinomycetes</taxon>
        <taxon>Mycobacteriales</taxon>
        <taxon>Mycobacteriaceae</taxon>
        <taxon>Mycobacterium</taxon>
    </lineage>
</organism>
<proteinExistence type="inferred from homology"/>
<evidence type="ECO:0000256" key="5">
    <source>
        <dbReference type="ARBA" id="ARBA00022516"/>
    </source>
</evidence>
<dbReference type="GO" id="GO:0001666">
    <property type="term" value="P:response to hypoxia"/>
    <property type="evidence" value="ECO:0007669"/>
    <property type="project" value="TreeGrafter"/>
</dbReference>
<dbReference type="Pfam" id="PF03007">
    <property type="entry name" value="WS_DGAT_cat"/>
    <property type="match status" value="1"/>
</dbReference>
<dbReference type="AlphaFoldDB" id="A0A1X1VG66"/>
<comment type="catalytic activity">
    <reaction evidence="10 11">
        <text>an acyl-CoA + a 1,2-diacyl-sn-glycerol = a triacyl-sn-glycerol + CoA</text>
        <dbReference type="Rhea" id="RHEA:10868"/>
        <dbReference type="ChEBI" id="CHEBI:17815"/>
        <dbReference type="ChEBI" id="CHEBI:57287"/>
        <dbReference type="ChEBI" id="CHEBI:58342"/>
        <dbReference type="ChEBI" id="CHEBI:64615"/>
        <dbReference type="EC" id="2.3.1.20"/>
    </reaction>
</comment>
<dbReference type="PANTHER" id="PTHR31650">
    <property type="entry name" value="O-ACYLTRANSFERASE (WSD1-LIKE) FAMILY PROTEIN"/>
    <property type="match status" value="1"/>
</dbReference>
<dbReference type="Gene3D" id="3.30.559.10">
    <property type="entry name" value="Chloramphenicol acetyltransferase-like domain"/>
    <property type="match status" value="1"/>
</dbReference>
<protein>
    <recommendedName>
        <fullName evidence="4 11">Diacylglycerol O-acyltransferase</fullName>
        <ecNumber evidence="4 11">2.3.1.20</ecNumber>
    </recommendedName>
</protein>
<sequence>MRAAAESSGMEHLTALDAAFLEVEDSDPHVSLAIGGLSIIEGPPPAYEEFVAAFTQRASAVPRCKQLLRTRPLDLGPPEWIDDPHFDISRHLHRLALPHPGGDAELFEMVATVMERRLDRERPLWDCFMIEGLSDDRWAVLTKLHHCIADGIATAQMLAKFNDGGGGDTFATDIRAAKEPDRHGFGLPKVGLNPVNWLSGMVRGALDAAAAVEHVAVGAAELAGSLLNPAPESSLHGPVTAMRRYHAARVRLADLREVAQAFGVTLNDVALAAITASYRKLILDRGEQPGRDSLRTLVPVSVRGVNQFSVIDNKVSAMLPLLPVDEADPVQQLQLVHSRLTRAKGSGQREGVSAVVSAARNVPFAFSAWTIRLLSHLPQRAVVGLATNVPGPRSEQKLMGRRVLEILPIPPIALQLRTGVAMVSYADNFVFGITADYDTAPDIEALAAGIEDGVARLLEVSRAQRGRRGPKPRVAG</sequence>
<comment type="pathway">
    <text evidence="1 11">Glycerolipid metabolism; triacylglycerol biosynthesis.</text>
</comment>
<evidence type="ECO:0000256" key="8">
    <source>
        <dbReference type="ARBA" id="ARBA00023098"/>
    </source>
</evidence>
<comment type="pathway">
    <text evidence="2">Lipid metabolism.</text>
</comment>
<dbReference type="GO" id="GO:0019432">
    <property type="term" value="P:triglyceride biosynthetic process"/>
    <property type="evidence" value="ECO:0007669"/>
    <property type="project" value="UniProtKB-UniPathway"/>
</dbReference>
<evidence type="ECO:0000313" key="15">
    <source>
        <dbReference type="Proteomes" id="UP000193738"/>
    </source>
</evidence>
<feature type="domain" description="O-acyltransferase WSD1-like N-terminal" evidence="12">
    <location>
        <begin position="13"/>
        <end position="270"/>
    </location>
</feature>
<evidence type="ECO:0000256" key="10">
    <source>
        <dbReference type="ARBA" id="ARBA00048109"/>
    </source>
</evidence>
<gene>
    <name evidence="14" type="ORF">AWC07_08755</name>
</gene>
<dbReference type="GO" id="GO:0004144">
    <property type="term" value="F:diacylglycerol O-acyltransferase activity"/>
    <property type="evidence" value="ECO:0007669"/>
    <property type="project" value="UniProtKB-EC"/>
</dbReference>
<dbReference type="EMBL" id="LQOX01000109">
    <property type="protein sequence ID" value="ORV68130.1"/>
    <property type="molecule type" value="Genomic_DNA"/>
</dbReference>
<reference evidence="14 15" key="1">
    <citation type="submission" date="2016-01" db="EMBL/GenBank/DDBJ databases">
        <title>The new phylogeny of the genus Mycobacterium.</title>
        <authorList>
            <person name="Tarcisio F."/>
            <person name="Conor M."/>
            <person name="Antonella G."/>
            <person name="Elisabetta G."/>
            <person name="Giulia F.S."/>
            <person name="Sara T."/>
            <person name="Anna F."/>
            <person name="Clotilde B."/>
            <person name="Roberto B."/>
            <person name="Veronica D.S."/>
            <person name="Fabio R."/>
            <person name="Monica P."/>
            <person name="Olivier J."/>
            <person name="Enrico T."/>
            <person name="Nicola S."/>
        </authorList>
    </citation>
    <scope>NUCLEOTIDE SEQUENCE [LARGE SCALE GENOMIC DNA]</scope>
    <source>
        <strain evidence="14 15">DSM 43505</strain>
    </source>
</reference>
<evidence type="ECO:0000256" key="3">
    <source>
        <dbReference type="ARBA" id="ARBA00009587"/>
    </source>
</evidence>
<dbReference type="GO" id="GO:0071731">
    <property type="term" value="P:response to nitric oxide"/>
    <property type="evidence" value="ECO:0007669"/>
    <property type="project" value="TreeGrafter"/>
</dbReference>
<dbReference type="EC" id="2.3.1.20" evidence="4 11"/>
<dbReference type="InterPro" id="IPR009721">
    <property type="entry name" value="O-acyltransferase_WSD1_C"/>
</dbReference>
<keyword evidence="6 11" id="KW-0808">Transferase</keyword>
<accession>A0A1X1VG66</accession>
<dbReference type="UniPathway" id="UPA00282"/>
<comment type="caution">
    <text evidence="14">The sequence shown here is derived from an EMBL/GenBank/DDBJ whole genome shotgun (WGS) entry which is preliminary data.</text>
</comment>
<evidence type="ECO:0000259" key="13">
    <source>
        <dbReference type="Pfam" id="PF06974"/>
    </source>
</evidence>
<dbReference type="STRING" id="1777.AWC07_08755"/>
<name>A0A1X1VG66_MYCGS</name>
<feature type="domain" description="O-acyltransferase WSD1 C-terminal" evidence="13">
    <location>
        <begin position="313"/>
        <end position="453"/>
    </location>
</feature>
<evidence type="ECO:0000256" key="6">
    <source>
        <dbReference type="ARBA" id="ARBA00022679"/>
    </source>
</evidence>
<evidence type="ECO:0000256" key="1">
    <source>
        <dbReference type="ARBA" id="ARBA00004771"/>
    </source>
</evidence>
<dbReference type="PANTHER" id="PTHR31650:SF1">
    <property type="entry name" value="WAX ESTER SYNTHASE_DIACYLGLYCEROL ACYLTRANSFERASE 4-RELATED"/>
    <property type="match status" value="1"/>
</dbReference>
<dbReference type="Proteomes" id="UP000193738">
    <property type="component" value="Unassembled WGS sequence"/>
</dbReference>
<keyword evidence="9 11" id="KW-0012">Acyltransferase</keyword>
<keyword evidence="5 11" id="KW-0444">Lipid biosynthesis</keyword>
<evidence type="ECO:0000256" key="11">
    <source>
        <dbReference type="RuleBase" id="RU361241"/>
    </source>
</evidence>
<keyword evidence="7 11" id="KW-0319">Glycerol metabolism</keyword>
<dbReference type="InterPro" id="IPR004255">
    <property type="entry name" value="O-acyltransferase_WSD1_N"/>
</dbReference>
<evidence type="ECO:0000259" key="12">
    <source>
        <dbReference type="Pfam" id="PF03007"/>
    </source>
</evidence>
<evidence type="ECO:0000256" key="2">
    <source>
        <dbReference type="ARBA" id="ARBA00005189"/>
    </source>
</evidence>
<dbReference type="NCBIfam" id="TIGR02946">
    <property type="entry name" value="acyl_WS_DGAT"/>
    <property type="match status" value="1"/>
</dbReference>
<evidence type="ECO:0000256" key="4">
    <source>
        <dbReference type="ARBA" id="ARBA00013244"/>
    </source>
</evidence>
<comment type="similarity">
    <text evidence="3 11">Belongs to the long-chain O-acyltransferase family.</text>
</comment>